<dbReference type="InterPro" id="IPR036619">
    <property type="entry name" value="NinB_sf"/>
</dbReference>
<dbReference type="Gene3D" id="1.10.3790.10">
    <property type="entry name" value="NinB"/>
    <property type="match status" value="1"/>
</dbReference>
<protein>
    <submittedName>
        <fullName evidence="1">Uncharacterized protein</fullName>
    </submittedName>
</protein>
<sequence>MKKPTPQFLAEIRNGSIEIHAKVAFKAFLQRFIGKRVFLIIKPVTKTRTINQNAYYWGGVLIPISEHTGHSIEDLHEMFKDMFIARQEITWRGIRRKIPATTKTKDTVEFSEYVDKIIVEASEMGIRILSPEEYYEQFNINIKL</sequence>
<name>A0A0F9NXI7_9ZZZZ</name>
<comment type="caution">
    <text evidence="1">The sequence shown here is derived from an EMBL/GenBank/DDBJ whole genome shotgun (WGS) entry which is preliminary data.</text>
</comment>
<gene>
    <name evidence="1" type="ORF">LCGC14_0972390</name>
</gene>
<dbReference type="AlphaFoldDB" id="A0A0F9NXI7"/>
<organism evidence="1">
    <name type="scientific">marine sediment metagenome</name>
    <dbReference type="NCBI Taxonomy" id="412755"/>
    <lineage>
        <taxon>unclassified sequences</taxon>
        <taxon>metagenomes</taxon>
        <taxon>ecological metagenomes</taxon>
    </lineage>
</organism>
<reference evidence="1" key="1">
    <citation type="journal article" date="2015" name="Nature">
        <title>Complex archaea that bridge the gap between prokaryotes and eukaryotes.</title>
        <authorList>
            <person name="Spang A."/>
            <person name="Saw J.H."/>
            <person name="Jorgensen S.L."/>
            <person name="Zaremba-Niedzwiedzka K."/>
            <person name="Martijn J."/>
            <person name="Lind A.E."/>
            <person name="van Eijk R."/>
            <person name="Schleper C."/>
            <person name="Guy L."/>
            <person name="Ettema T.J."/>
        </authorList>
    </citation>
    <scope>NUCLEOTIDE SEQUENCE</scope>
</reference>
<accession>A0A0F9NXI7</accession>
<dbReference type="EMBL" id="LAZR01003581">
    <property type="protein sequence ID" value="KKN16777.1"/>
    <property type="molecule type" value="Genomic_DNA"/>
</dbReference>
<proteinExistence type="predicted"/>
<evidence type="ECO:0000313" key="1">
    <source>
        <dbReference type="EMBL" id="KKN16777.1"/>
    </source>
</evidence>